<keyword evidence="2" id="KW-1185">Reference proteome</keyword>
<proteinExistence type="predicted"/>
<dbReference type="AlphaFoldDB" id="A0A2T3P0X8"/>
<evidence type="ECO:0000313" key="2">
    <source>
        <dbReference type="Proteomes" id="UP000241771"/>
    </source>
</evidence>
<dbReference type="InterPro" id="IPR011051">
    <property type="entry name" value="RmlC_Cupin_sf"/>
</dbReference>
<dbReference type="Proteomes" id="UP000241771">
    <property type="component" value="Unassembled WGS sequence"/>
</dbReference>
<gene>
    <name evidence="1" type="ORF">C9I98_02360</name>
</gene>
<evidence type="ECO:0000313" key="1">
    <source>
        <dbReference type="EMBL" id="PSW22128.1"/>
    </source>
</evidence>
<protein>
    <recommendedName>
        <fullName evidence="3">Cupin domain-containing protein</fullName>
    </recommendedName>
</protein>
<accession>A0A2T3P0X8</accession>
<reference evidence="1 2" key="1">
    <citation type="submission" date="2018-01" db="EMBL/GenBank/DDBJ databases">
        <title>Whole genome sequencing of Histamine producing bacteria.</title>
        <authorList>
            <person name="Butler K."/>
        </authorList>
    </citation>
    <scope>NUCLEOTIDE SEQUENCE [LARGE SCALE GENOMIC DNA]</scope>
    <source>
        <strain evidence="1 2">DSM 100436</strain>
    </source>
</reference>
<dbReference type="SUPFAM" id="SSF51182">
    <property type="entry name" value="RmlC-like cupins"/>
    <property type="match status" value="1"/>
</dbReference>
<comment type="caution">
    <text evidence="1">The sequence shown here is derived from an EMBL/GenBank/DDBJ whole genome shotgun (WGS) entry which is preliminary data.</text>
</comment>
<name>A0A2T3P0X8_9GAMM</name>
<sequence length="128" mass="14010">MLETSKEVMGNGEIRYRMKANDGSGYIRTVYQGAGCGDRGAWQNSHYHLSTLETYIVQSGSILFAELHDGVPVVKQYTSGEIVTAKVGVPHNVFVRPGTDLHTVKHGDVVADDWHPSPELDLALADLD</sequence>
<dbReference type="RefSeq" id="WP_036819147.1">
    <property type="nucleotide sequence ID" value="NZ_JGVO01000196.1"/>
</dbReference>
<dbReference type="EMBL" id="PYMA01000001">
    <property type="protein sequence ID" value="PSW22128.1"/>
    <property type="molecule type" value="Genomic_DNA"/>
</dbReference>
<dbReference type="OrthoDB" id="9768226at2"/>
<evidence type="ECO:0008006" key="3">
    <source>
        <dbReference type="Google" id="ProtNLM"/>
    </source>
</evidence>
<organism evidence="1 2">
    <name type="scientific">Photobacterium sanctipauli</name>
    <dbReference type="NCBI Taxonomy" id="1342794"/>
    <lineage>
        <taxon>Bacteria</taxon>
        <taxon>Pseudomonadati</taxon>
        <taxon>Pseudomonadota</taxon>
        <taxon>Gammaproteobacteria</taxon>
        <taxon>Vibrionales</taxon>
        <taxon>Vibrionaceae</taxon>
        <taxon>Photobacterium</taxon>
    </lineage>
</organism>
<dbReference type="Gene3D" id="2.60.120.10">
    <property type="entry name" value="Jelly Rolls"/>
    <property type="match status" value="1"/>
</dbReference>
<dbReference type="InterPro" id="IPR014710">
    <property type="entry name" value="RmlC-like_jellyroll"/>
</dbReference>